<dbReference type="AlphaFoldDB" id="A0AAN9XVV9"/>
<dbReference type="EMBL" id="JAYMYS010000001">
    <property type="protein sequence ID" value="KAK7410924.1"/>
    <property type="molecule type" value="Genomic_DNA"/>
</dbReference>
<accession>A0AAN9XVV9</accession>
<proteinExistence type="predicted"/>
<dbReference type="GO" id="GO:0016779">
    <property type="term" value="F:nucleotidyltransferase activity"/>
    <property type="evidence" value="ECO:0007669"/>
    <property type="project" value="TreeGrafter"/>
</dbReference>
<reference evidence="2 3" key="1">
    <citation type="submission" date="2024-01" db="EMBL/GenBank/DDBJ databases">
        <title>The genomes of 5 underutilized Papilionoideae crops provide insights into root nodulation and disease resistanc.</title>
        <authorList>
            <person name="Jiang F."/>
        </authorList>
    </citation>
    <scope>NUCLEOTIDE SEQUENCE [LARGE SCALE GENOMIC DNA]</scope>
    <source>
        <strain evidence="2">DUOXIRENSHENG_FW03</strain>
        <tissue evidence="2">Leaves</tissue>
    </source>
</reference>
<evidence type="ECO:0000259" key="1">
    <source>
        <dbReference type="Pfam" id="PF22600"/>
    </source>
</evidence>
<dbReference type="InterPro" id="IPR043519">
    <property type="entry name" value="NT_sf"/>
</dbReference>
<dbReference type="SUPFAM" id="SSF81301">
    <property type="entry name" value="Nucleotidyltransferase"/>
    <property type="match status" value="1"/>
</dbReference>
<dbReference type="CDD" id="cd05402">
    <property type="entry name" value="NT_PAP_TUTase"/>
    <property type="match status" value="1"/>
</dbReference>
<gene>
    <name evidence="2" type="ORF">VNO78_02153</name>
</gene>
<feature type="domain" description="Poly(A) RNA polymerase mitochondrial-like central palm" evidence="1">
    <location>
        <begin position="48"/>
        <end position="187"/>
    </location>
</feature>
<evidence type="ECO:0000313" key="3">
    <source>
        <dbReference type="Proteomes" id="UP001386955"/>
    </source>
</evidence>
<organism evidence="2 3">
    <name type="scientific">Psophocarpus tetragonolobus</name>
    <name type="common">Winged bean</name>
    <name type="synonym">Dolichos tetragonolobus</name>
    <dbReference type="NCBI Taxonomy" id="3891"/>
    <lineage>
        <taxon>Eukaryota</taxon>
        <taxon>Viridiplantae</taxon>
        <taxon>Streptophyta</taxon>
        <taxon>Embryophyta</taxon>
        <taxon>Tracheophyta</taxon>
        <taxon>Spermatophyta</taxon>
        <taxon>Magnoliopsida</taxon>
        <taxon>eudicotyledons</taxon>
        <taxon>Gunneridae</taxon>
        <taxon>Pentapetalae</taxon>
        <taxon>rosids</taxon>
        <taxon>fabids</taxon>
        <taxon>Fabales</taxon>
        <taxon>Fabaceae</taxon>
        <taxon>Papilionoideae</taxon>
        <taxon>50 kb inversion clade</taxon>
        <taxon>NPAAA clade</taxon>
        <taxon>indigoferoid/millettioid clade</taxon>
        <taxon>Phaseoleae</taxon>
        <taxon>Psophocarpus</taxon>
    </lineage>
</organism>
<dbReference type="Gene3D" id="1.10.1410.10">
    <property type="match status" value="1"/>
</dbReference>
<dbReference type="InterPro" id="IPR054708">
    <property type="entry name" value="MTPAP-like_central"/>
</dbReference>
<dbReference type="Proteomes" id="UP001386955">
    <property type="component" value="Unassembled WGS sequence"/>
</dbReference>
<protein>
    <recommendedName>
        <fullName evidence="1">Poly(A) RNA polymerase mitochondrial-like central palm domain-containing protein</fullName>
    </recommendedName>
</protein>
<dbReference type="PANTHER" id="PTHR12271:SF134">
    <property type="entry name" value="NUCLEOTIDYLTRANSFERASE FAMILY PROTEIN"/>
    <property type="match status" value="1"/>
</dbReference>
<keyword evidence="3" id="KW-1185">Reference proteome</keyword>
<comment type="caution">
    <text evidence="2">The sequence shown here is derived from an EMBL/GenBank/DDBJ whole genome shotgun (WGS) entry which is preliminary data.</text>
</comment>
<evidence type="ECO:0000313" key="2">
    <source>
        <dbReference type="EMBL" id="KAK7410924.1"/>
    </source>
</evidence>
<name>A0AAN9XVV9_PSOTE</name>
<dbReference type="Gene3D" id="3.30.460.10">
    <property type="entry name" value="Beta Polymerase, domain 2"/>
    <property type="match status" value="1"/>
</dbReference>
<dbReference type="GO" id="GO:0031123">
    <property type="term" value="P:RNA 3'-end processing"/>
    <property type="evidence" value="ECO:0007669"/>
    <property type="project" value="TreeGrafter"/>
</dbReference>
<sequence length="539" mass="60755">MARFPEAKMAMGYNAVPGLIKMAEKLESEILAKIKFTSAHVIDLDRLLCDTFVRHGPKPLDYHNRIDLVRIFNMITKEIYGNSDDSPVVEEYGSFVMDMFDKKSDVDLSINFNNSLGVSRLKKISTLRKFYKKLLLIQSEGHVSGLQLILSARVPIIKVTDCGTGIECDLSVDNRDGIAKSRIIRLISCIDERFQKLCFLMKSWAKAHDINSPKDSTLSSFSIVSFVAFHLQTRNPPILPPFSVLLKEGSDPASVAKIVKNYFNFGKWNKESLAMLFITLLGKLASVEPLWQEGLCASLYEGSWILKSWERSYSISVEDFIDRTDNVARVVRKKEVKRIYGCIHESLNHLTQFLNDRSQGNNLIDVLFEKNTATLEVGGVISNIGETKNSIDTLQNPPLKKRLLMENLAEKRVPKQGKKFYQSLQGTGPAPSVGWMQHTVDETLCNALPSLTSPISYQPPLAISSTNIKVNQSCRPRTTHFPLNPALETRSVGWIQQTLDETVRNAFSSFTSSVSSVNSHLPQVGHNPYREKTFYTRRL</sequence>
<dbReference type="SUPFAM" id="SSF81631">
    <property type="entry name" value="PAP/OAS1 substrate-binding domain"/>
    <property type="match status" value="1"/>
</dbReference>
<dbReference type="PANTHER" id="PTHR12271">
    <property type="entry name" value="POLY A POLYMERASE CID PAP -RELATED"/>
    <property type="match status" value="1"/>
</dbReference>
<dbReference type="Pfam" id="PF22600">
    <property type="entry name" value="MTPAP-like_central"/>
    <property type="match status" value="1"/>
</dbReference>